<keyword evidence="2" id="KW-1185">Reference proteome</keyword>
<proteinExistence type="predicted"/>
<dbReference type="EMBL" id="REGN01000007">
    <property type="protein sequence ID" value="RNA45209.1"/>
    <property type="molecule type" value="Genomic_DNA"/>
</dbReference>
<evidence type="ECO:0000313" key="1">
    <source>
        <dbReference type="EMBL" id="RNA45209.1"/>
    </source>
</evidence>
<name>A0A3M7TB53_BRAPC</name>
<accession>A0A3M7TB53</accession>
<comment type="caution">
    <text evidence="1">The sequence shown here is derived from an EMBL/GenBank/DDBJ whole genome shotgun (WGS) entry which is preliminary data.</text>
</comment>
<dbReference type="Proteomes" id="UP000276133">
    <property type="component" value="Unassembled WGS sequence"/>
</dbReference>
<gene>
    <name evidence="1" type="ORF">BpHYR1_000993</name>
</gene>
<protein>
    <submittedName>
        <fullName evidence="1">Uncharacterized protein</fullName>
    </submittedName>
</protein>
<sequence>MNYSLSRIVKIKFKKKIKLILIERNKEKIVRQQLHNGVGYSIYLDSKRALYSSTSLITNGTELISPALIYLSLNSQSRFEIVKRVKTWKRIIQDRSNQRLILIKFKLELQLSFISSIIEAKKLNIFLASDFISIYSQVKIQKIIEPDFSTDIFIFLLEFLVKWSFDSELIWYAFFCSRE</sequence>
<reference evidence="1 2" key="1">
    <citation type="journal article" date="2018" name="Sci. Rep.">
        <title>Genomic signatures of local adaptation to the degree of environmental predictability in rotifers.</title>
        <authorList>
            <person name="Franch-Gras L."/>
            <person name="Hahn C."/>
            <person name="Garcia-Roger E.M."/>
            <person name="Carmona M.J."/>
            <person name="Serra M."/>
            <person name="Gomez A."/>
        </authorList>
    </citation>
    <scope>NUCLEOTIDE SEQUENCE [LARGE SCALE GENOMIC DNA]</scope>
    <source>
        <strain evidence="1">HYR1</strain>
    </source>
</reference>
<dbReference type="AlphaFoldDB" id="A0A3M7TB53"/>
<evidence type="ECO:0000313" key="2">
    <source>
        <dbReference type="Proteomes" id="UP000276133"/>
    </source>
</evidence>
<organism evidence="1 2">
    <name type="scientific">Brachionus plicatilis</name>
    <name type="common">Marine rotifer</name>
    <name type="synonym">Brachionus muelleri</name>
    <dbReference type="NCBI Taxonomy" id="10195"/>
    <lineage>
        <taxon>Eukaryota</taxon>
        <taxon>Metazoa</taxon>
        <taxon>Spiralia</taxon>
        <taxon>Gnathifera</taxon>
        <taxon>Rotifera</taxon>
        <taxon>Eurotatoria</taxon>
        <taxon>Monogononta</taxon>
        <taxon>Pseudotrocha</taxon>
        <taxon>Ploima</taxon>
        <taxon>Brachionidae</taxon>
        <taxon>Brachionus</taxon>
    </lineage>
</organism>